<evidence type="ECO:0000259" key="3">
    <source>
        <dbReference type="PROSITE" id="PS51186"/>
    </source>
</evidence>
<dbReference type="GO" id="GO:0016746">
    <property type="term" value="F:acyltransferase activity"/>
    <property type="evidence" value="ECO:0007669"/>
    <property type="project" value="UniProtKB-KW"/>
</dbReference>
<keyword evidence="2 4" id="KW-0012">Acyltransferase</keyword>
<evidence type="ECO:0000313" key="4">
    <source>
        <dbReference type="EMBL" id="MDO7907461.1"/>
    </source>
</evidence>
<proteinExistence type="predicted"/>
<protein>
    <submittedName>
        <fullName evidence="4">GNAT family N-acetyltransferase</fullName>
        <ecNumber evidence="4">2.3.1.-</ecNumber>
    </submittedName>
</protein>
<reference evidence="4 5" key="1">
    <citation type="submission" date="2023-07" db="EMBL/GenBank/DDBJ databases">
        <title>Paenibacillus sp. JX-17 nov. isolated from soil.</title>
        <authorList>
            <person name="Wan Y."/>
            <person name="Liu B."/>
        </authorList>
    </citation>
    <scope>NUCLEOTIDE SEQUENCE [LARGE SCALE GENOMIC DNA]</scope>
    <source>
        <strain evidence="4 5">JX-17</strain>
    </source>
</reference>
<organism evidence="4 5">
    <name type="scientific">Paenibacillus lacisoli</name>
    <dbReference type="NCBI Taxonomy" id="3064525"/>
    <lineage>
        <taxon>Bacteria</taxon>
        <taxon>Bacillati</taxon>
        <taxon>Bacillota</taxon>
        <taxon>Bacilli</taxon>
        <taxon>Bacillales</taxon>
        <taxon>Paenibacillaceae</taxon>
        <taxon>Paenibacillus</taxon>
    </lineage>
</organism>
<evidence type="ECO:0000313" key="5">
    <source>
        <dbReference type="Proteomes" id="UP001240171"/>
    </source>
</evidence>
<dbReference type="EMBL" id="JAUQTB010000007">
    <property type="protein sequence ID" value="MDO7907461.1"/>
    <property type="molecule type" value="Genomic_DNA"/>
</dbReference>
<dbReference type="Pfam" id="PF00583">
    <property type="entry name" value="Acetyltransf_1"/>
    <property type="match status" value="1"/>
</dbReference>
<dbReference type="InterPro" id="IPR016181">
    <property type="entry name" value="Acyl_CoA_acyltransferase"/>
</dbReference>
<feature type="domain" description="N-acetyltransferase" evidence="3">
    <location>
        <begin position="3"/>
        <end position="176"/>
    </location>
</feature>
<name>A0ABT9CDX8_9BACL</name>
<dbReference type="CDD" id="cd04301">
    <property type="entry name" value="NAT_SF"/>
    <property type="match status" value="1"/>
</dbReference>
<evidence type="ECO:0000256" key="1">
    <source>
        <dbReference type="ARBA" id="ARBA00022679"/>
    </source>
</evidence>
<dbReference type="PANTHER" id="PTHR43877">
    <property type="entry name" value="AMINOALKYLPHOSPHONATE N-ACETYLTRANSFERASE-RELATED-RELATED"/>
    <property type="match status" value="1"/>
</dbReference>
<evidence type="ECO:0000256" key="2">
    <source>
        <dbReference type="ARBA" id="ARBA00023315"/>
    </source>
</evidence>
<dbReference type="Gene3D" id="3.40.630.30">
    <property type="match status" value="1"/>
</dbReference>
<dbReference type="SUPFAM" id="SSF55729">
    <property type="entry name" value="Acyl-CoA N-acyltransferases (Nat)"/>
    <property type="match status" value="1"/>
</dbReference>
<dbReference type="InterPro" id="IPR000182">
    <property type="entry name" value="GNAT_dom"/>
</dbReference>
<dbReference type="Proteomes" id="UP001240171">
    <property type="component" value="Unassembled WGS sequence"/>
</dbReference>
<dbReference type="PROSITE" id="PS51186">
    <property type="entry name" value="GNAT"/>
    <property type="match status" value="1"/>
</dbReference>
<dbReference type="RefSeq" id="WP_305024671.1">
    <property type="nucleotide sequence ID" value="NZ_JAUQTB010000007.1"/>
</dbReference>
<gene>
    <name evidence="4" type="ORF">Q5741_13700</name>
</gene>
<dbReference type="EC" id="2.3.1.-" evidence="4"/>
<accession>A0ABT9CDX8</accession>
<keyword evidence="5" id="KW-1185">Reference proteome</keyword>
<dbReference type="InterPro" id="IPR050832">
    <property type="entry name" value="Bact_Acetyltransf"/>
</dbReference>
<comment type="caution">
    <text evidence="4">The sequence shown here is derived from an EMBL/GenBank/DDBJ whole genome shotgun (WGS) entry which is preliminary data.</text>
</comment>
<keyword evidence="1 4" id="KW-0808">Transferase</keyword>
<sequence length="176" mass="19758">MSLKIREARPEDASGMAKVHVKSWQTTYKGIVPEAYLAELSIPDRTEMWKRAINRPEADRLLYVAEDEEGVIQGFVTGGPNREQHPDYQAELYAIYLMEEVQGQGLGRLLVERLAARLLSLGYTSMMVWALEENAAVSFYERLGAERVKTVTTEIGGKQLQEVGLGWKHISISMGA</sequence>